<protein>
    <submittedName>
        <fullName evidence="2">VOC family protein</fullName>
    </submittedName>
</protein>
<accession>A0A926NGD4</accession>
<dbReference type="Pfam" id="PF00903">
    <property type="entry name" value="Glyoxalase"/>
    <property type="match status" value="1"/>
</dbReference>
<organism evidence="2 3">
    <name type="scientific">Polycladospora coralii</name>
    <dbReference type="NCBI Taxonomy" id="2771432"/>
    <lineage>
        <taxon>Bacteria</taxon>
        <taxon>Bacillati</taxon>
        <taxon>Bacillota</taxon>
        <taxon>Bacilli</taxon>
        <taxon>Bacillales</taxon>
        <taxon>Thermoactinomycetaceae</taxon>
        <taxon>Polycladospora</taxon>
    </lineage>
</organism>
<dbReference type="InterPro" id="IPR037523">
    <property type="entry name" value="VOC_core"/>
</dbReference>
<evidence type="ECO:0000259" key="1">
    <source>
        <dbReference type="PROSITE" id="PS51819"/>
    </source>
</evidence>
<comment type="caution">
    <text evidence="2">The sequence shown here is derived from an EMBL/GenBank/DDBJ whole genome shotgun (WGS) entry which is preliminary data.</text>
</comment>
<proteinExistence type="predicted"/>
<reference evidence="2" key="1">
    <citation type="submission" date="2020-09" db="EMBL/GenBank/DDBJ databases">
        <title>A novel bacterium of genus Hazenella, isolated from South China Sea.</title>
        <authorList>
            <person name="Huang H."/>
            <person name="Mo K."/>
            <person name="Hu Y."/>
        </authorList>
    </citation>
    <scope>NUCLEOTIDE SEQUENCE</scope>
    <source>
        <strain evidence="2">IB182357</strain>
    </source>
</reference>
<dbReference type="SUPFAM" id="SSF54593">
    <property type="entry name" value="Glyoxalase/Bleomycin resistance protein/Dihydroxybiphenyl dioxygenase"/>
    <property type="match status" value="1"/>
</dbReference>
<sequence length="141" mass="16348">MITYIYETHLQVSQLDQSIHFFEKLGLQLAHKIKERRVAFFFVGPNKQMLGIWEVPEGQTVQKSHFSFGVSHQDIEKAILWLKSIGSKEPIEPIVHTWMPAACVYFLDPDGNSLELLTLLDDTPIITDDFPYLSEWNKRKS</sequence>
<evidence type="ECO:0000313" key="3">
    <source>
        <dbReference type="Proteomes" id="UP000661691"/>
    </source>
</evidence>
<dbReference type="InterPro" id="IPR029068">
    <property type="entry name" value="Glyas_Bleomycin-R_OHBP_Dase"/>
</dbReference>
<gene>
    <name evidence="2" type="ORF">IC620_10795</name>
</gene>
<dbReference type="Proteomes" id="UP000661691">
    <property type="component" value="Unassembled WGS sequence"/>
</dbReference>
<dbReference type="Gene3D" id="3.10.180.10">
    <property type="entry name" value="2,3-Dihydroxybiphenyl 1,2-Dioxygenase, domain 1"/>
    <property type="match status" value="1"/>
</dbReference>
<dbReference type="InterPro" id="IPR004360">
    <property type="entry name" value="Glyas_Fos-R_dOase_dom"/>
</dbReference>
<evidence type="ECO:0000313" key="2">
    <source>
        <dbReference type="EMBL" id="MBD1372843.1"/>
    </source>
</evidence>
<dbReference type="RefSeq" id="WP_191142178.1">
    <property type="nucleotide sequence ID" value="NZ_JACXAH010000014.1"/>
</dbReference>
<dbReference type="PROSITE" id="PS51819">
    <property type="entry name" value="VOC"/>
    <property type="match status" value="1"/>
</dbReference>
<dbReference type="CDD" id="cd06587">
    <property type="entry name" value="VOC"/>
    <property type="match status" value="1"/>
</dbReference>
<name>A0A926NGD4_9BACL</name>
<feature type="domain" description="VOC" evidence="1">
    <location>
        <begin position="4"/>
        <end position="119"/>
    </location>
</feature>
<dbReference type="EMBL" id="JACXAH010000014">
    <property type="protein sequence ID" value="MBD1372843.1"/>
    <property type="molecule type" value="Genomic_DNA"/>
</dbReference>
<keyword evidence="3" id="KW-1185">Reference proteome</keyword>
<dbReference type="AlphaFoldDB" id="A0A926NGD4"/>